<dbReference type="CDD" id="cd16571">
    <property type="entry name" value="RING-HC_SIAHs"/>
    <property type="match status" value="1"/>
</dbReference>
<accession>A0AAD8SMK1</accession>
<keyword evidence="1" id="KW-0479">Metal-binding</keyword>
<dbReference type="Pfam" id="PF01419">
    <property type="entry name" value="Jacalin"/>
    <property type="match status" value="1"/>
</dbReference>
<dbReference type="Pfam" id="PF21362">
    <property type="entry name" value="Sina_RING"/>
    <property type="match status" value="1"/>
</dbReference>
<dbReference type="InterPro" id="IPR049548">
    <property type="entry name" value="Sina-like_RING"/>
</dbReference>
<evidence type="ECO:0000313" key="7">
    <source>
        <dbReference type="Proteomes" id="UP001231189"/>
    </source>
</evidence>
<dbReference type="SUPFAM" id="SSF49599">
    <property type="entry name" value="TRAF domain-like"/>
    <property type="match status" value="1"/>
</dbReference>
<dbReference type="InterPro" id="IPR036404">
    <property type="entry name" value="Jacalin-like_lectin_dom_sf"/>
</dbReference>
<evidence type="ECO:0000256" key="4">
    <source>
        <dbReference type="ARBA" id="ARBA00022833"/>
    </source>
</evidence>
<dbReference type="InterPro" id="IPR033734">
    <property type="entry name" value="Jacalin-like_lectin_dom_plant"/>
</dbReference>
<keyword evidence="7" id="KW-1185">Reference proteome</keyword>
<dbReference type="SMART" id="SM00915">
    <property type="entry name" value="Jacalin"/>
    <property type="match status" value="1"/>
</dbReference>
<reference evidence="6" key="1">
    <citation type="submission" date="2023-07" db="EMBL/GenBank/DDBJ databases">
        <title>A chromosome-level genome assembly of Lolium multiflorum.</title>
        <authorList>
            <person name="Chen Y."/>
            <person name="Copetti D."/>
            <person name="Kolliker R."/>
            <person name="Studer B."/>
        </authorList>
    </citation>
    <scope>NUCLEOTIDE SEQUENCE</scope>
    <source>
        <strain evidence="6">02402/16</strain>
        <tissue evidence="6">Leaf</tissue>
    </source>
</reference>
<dbReference type="PANTHER" id="PTHR46506">
    <property type="entry name" value="OS05G0143600 PROTEIN"/>
    <property type="match status" value="1"/>
</dbReference>
<proteinExistence type="predicted"/>
<dbReference type="AlphaFoldDB" id="A0AAD8SMK1"/>
<keyword evidence="4" id="KW-0862">Zinc</keyword>
<dbReference type="CDD" id="cd09612">
    <property type="entry name" value="Jacalin"/>
    <property type="match status" value="1"/>
</dbReference>
<evidence type="ECO:0000256" key="1">
    <source>
        <dbReference type="ARBA" id="ARBA00022723"/>
    </source>
</evidence>
<organism evidence="6 7">
    <name type="scientific">Lolium multiflorum</name>
    <name type="common">Italian ryegrass</name>
    <name type="synonym">Lolium perenne subsp. multiflorum</name>
    <dbReference type="NCBI Taxonomy" id="4521"/>
    <lineage>
        <taxon>Eukaryota</taxon>
        <taxon>Viridiplantae</taxon>
        <taxon>Streptophyta</taxon>
        <taxon>Embryophyta</taxon>
        <taxon>Tracheophyta</taxon>
        <taxon>Spermatophyta</taxon>
        <taxon>Magnoliopsida</taxon>
        <taxon>Liliopsida</taxon>
        <taxon>Poales</taxon>
        <taxon>Poaceae</taxon>
        <taxon>BOP clade</taxon>
        <taxon>Pooideae</taxon>
        <taxon>Poodae</taxon>
        <taxon>Poeae</taxon>
        <taxon>Poeae Chloroplast Group 2 (Poeae type)</taxon>
        <taxon>Loliodinae</taxon>
        <taxon>Loliinae</taxon>
        <taxon>Lolium</taxon>
    </lineage>
</organism>
<dbReference type="EMBL" id="JAUUTY010000003">
    <property type="protein sequence ID" value="KAK1661006.1"/>
    <property type="molecule type" value="Genomic_DNA"/>
</dbReference>
<protein>
    <recommendedName>
        <fullName evidence="5">Jacalin-type lectin domain-containing protein</fullName>
    </recommendedName>
</protein>
<sequence>MEKTAAKAFVEAGQKQLPHGGNKTAAAELIIVDDQEAVSCPKCLHPLKPPVFQCATGHLVCSSCHDMLPDKNKCASCFINTGYSRYSLPTSYSRCHGVERILRSVRVACPYAIYGCTSGKMLYHEKDEHEKTCPIKASSLERQGRVFKIGPYGGSGGKRREMDVCGVDRIVKVVIWHRDFTVDAMSVVYERHGREEQTEQWGRSAGERSEICLESDEYLTGLKGHLIHYSGVFMIRSLIFVSNRQTFGPYGKEDGVPFELPAAGGRIVGFHGRSKAYLNALGTYVKMVV</sequence>
<gene>
    <name evidence="6" type="ORF">QYE76_049165</name>
</gene>
<dbReference type="GO" id="GO:0008270">
    <property type="term" value="F:zinc ion binding"/>
    <property type="evidence" value="ECO:0007669"/>
    <property type="project" value="UniProtKB-KW"/>
</dbReference>
<evidence type="ECO:0000256" key="3">
    <source>
        <dbReference type="ARBA" id="ARBA00022771"/>
    </source>
</evidence>
<dbReference type="PROSITE" id="PS51752">
    <property type="entry name" value="JACALIN_LECTIN"/>
    <property type="match status" value="1"/>
</dbReference>
<dbReference type="Gene3D" id="2.100.10.30">
    <property type="entry name" value="Jacalin-like lectin domain"/>
    <property type="match status" value="1"/>
</dbReference>
<keyword evidence="3" id="KW-0863">Zinc-finger</keyword>
<dbReference type="InterPro" id="IPR013083">
    <property type="entry name" value="Znf_RING/FYVE/PHD"/>
</dbReference>
<dbReference type="Gene3D" id="3.30.40.10">
    <property type="entry name" value="Zinc/RING finger domain, C3HC4 (zinc finger)"/>
    <property type="match status" value="1"/>
</dbReference>
<dbReference type="SUPFAM" id="SSF51101">
    <property type="entry name" value="Mannose-binding lectins"/>
    <property type="match status" value="1"/>
</dbReference>
<evidence type="ECO:0000259" key="5">
    <source>
        <dbReference type="PROSITE" id="PS51752"/>
    </source>
</evidence>
<keyword evidence="2" id="KW-0430">Lectin</keyword>
<dbReference type="Proteomes" id="UP001231189">
    <property type="component" value="Unassembled WGS sequence"/>
</dbReference>
<name>A0AAD8SMK1_LOLMU</name>
<evidence type="ECO:0000313" key="6">
    <source>
        <dbReference type="EMBL" id="KAK1661006.1"/>
    </source>
</evidence>
<dbReference type="InterPro" id="IPR001229">
    <property type="entry name" value="Jacalin-like_lectin_dom"/>
</dbReference>
<feature type="domain" description="Jacalin-type lectin" evidence="5">
    <location>
        <begin position="146"/>
        <end position="287"/>
    </location>
</feature>
<evidence type="ECO:0000256" key="2">
    <source>
        <dbReference type="ARBA" id="ARBA00022734"/>
    </source>
</evidence>
<dbReference type="GO" id="GO:0030246">
    <property type="term" value="F:carbohydrate binding"/>
    <property type="evidence" value="ECO:0007669"/>
    <property type="project" value="UniProtKB-KW"/>
</dbReference>
<comment type="caution">
    <text evidence="6">The sequence shown here is derived from an EMBL/GenBank/DDBJ whole genome shotgun (WGS) entry which is preliminary data.</text>
</comment>